<sequence>MPAPFAGTIREILAQENETVSVGQTPAIMEPTGTRAPPPCGHAVRSGHEHTAAGARGGGPR</sequence>
<protein>
    <recommendedName>
        <fullName evidence="4">Lipoyl-binding domain-containing protein</fullName>
    </recommendedName>
</protein>
<dbReference type="InterPro" id="IPR011053">
    <property type="entry name" value="Single_hybrid_motif"/>
</dbReference>
<accession>A0A419I293</accession>
<proteinExistence type="predicted"/>
<keyword evidence="3" id="KW-1185">Reference proteome</keyword>
<dbReference type="SUPFAM" id="SSF51230">
    <property type="entry name" value="Single hybrid motif"/>
    <property type="match status" value="1"/>
</dbReference>
<evidence type="ECO:0000256" key="1">
    <source>
        <dbReference type="SAM" id="MobiDB-lite"/>
    </source>
</evidence>
<reference evidence="2 3" key="1">
    <citation type="submission" date="2018-09" db="EMBL/GenBank/DDBJ databases">
        <title>YIM PH 21725 draft genome.</title>
        <authorList>
            <person name="Miao C."/>
        </authorList>
    </citation>
    <scope>NUCLEOTIDE SEQUENCE [LARGE SCALE GENOMIC DNA]</scope>
    <source>
        <strain evidence="3">YIM PH21725</strain>
    </source>
</reference>
<dbReference type="AlphaFoldDB" id="A0A419I293"/>
<dbReference type="EMBL" id="QZFV01000090">
    <property type="protein sequence ID" value="RJQ83988.1"/>
    <property type="molecule type" value="Genomic_DNA"/>
</dbReference>
<name>A0A419I293_9PSEU</name>
<evidence type="ECO:0008006" key="4">
    <source>
        <dbReference type="Google" id="ProtNLM"/>
    </source>
</evidence>
<dbReference type="Proteomes" id="UP000285112">
    <property type="component" value="Unassembled WGS sequence"/>
</dbReference>
<comment type="caution">
    <text evidence="2">The sequence shown here is derived from an EMBL/GenBank/DDBJ whole genome shotgun (WGS) entry which is preliminary data.</text>
</comment>
<dbReference type="Gene3D" id="2.40.50.100">
    <property type="match status" value="1"/>
</dbReference>
<organism evidence="2 3">
    <name type="scientific">Amycolatopsis panacis</name>
    <dbReference type="NCBI Taxonomy" id="2340917"/>
    <lineage>
        <taxon>Bacteria</taxon>
        <taxon>Bacillati</taxon>
        <taxon>Actinomycetota</taxon>
        <taxon>Actinomycetes</taxon>
        <taxon>Pseudonocardiales</taxon>
        <taxon>Pseudonocardiaceae</taxon>
        <taxon>Amycolatopsis</taxon>
    </lineage>
</organism>
<evidence type="ECO:0000313" key="2">
    <source>
        <dbReference type="EMBL" id="RJQ83988.1"/>
    </source>
</evidence>
<feature type="region of interest" description="Disordered" evidence="1">
    <location>
        <begin position="21"/>
        <end position="61"/>
    </location>
</feature>
<evidence type="ECO:0000313" key="3">
    <source>
        <dbReference type="Proteomes" id="UP000285112"/>
    </source>
</evidence>
<gene>
    <name evidence="2" type="ORF">D5S19_18520</name>
</gene>